<sequence length="64" mass="6274">MRGLGIILLLAGVFLGVTCSLGGEALCSTSSSGSCCSSVTLAVAAATILAVVDAIRFGSSLRIL</sequence>
<reference evidence="2" key="1">
    <citation type="submission" date="2018-11" db="EMBL/GenBank/DDBJ databases">
        <authorList>
            <consortium name="Genoscope - CEA"/>
            <person name="William W."/>
        </authorList>
    </citation>
    <scope>NUCLEOTIDE SEQUENCE</scope>
</reference>
<gene>
    <name evidence="2" type="ORF">BOLC8T52036H</name>
</gene>
<dbReference type="EMBL" id="LR031879">
    <property type="protein sequence ID" value="VDD58807.1"/>
    <property type="molecule type" value="Genomic_DNA"/>
</dbReference>
<proteinExistence type="predicted"/>
<feature type="signal peptide" evidence="1">
    <location>
        <begin position="1"/>
        <end position="19"/>
    </location>
</feature>
<feature type="chain" id="PRO_5017988370" evidence="1">
    <location>
        <begin position="20"/>
        <end position="64"/>
    </location>
</feature>
<evidence type="ECO:0000256" key="1">
    <source>
        <dbReference type="SAM" id="SignalP"/>
    </source>
</evidence>
<dbReference type="AlphaFoldDB" id="A0A3P6FL51"/>
<dbReference type="PROSITE" id="PS51257">
    <property type="entry name" value="PROKAR_LIPOPROTEIN"/>
    <property type="match status" value="1"/>
</dbReference>
<protein>
    <submittedName>
        <fullName evidence="2">Uncharacterized protein</fullName>
    </submittedName>
</protein>
<name>A0A3P6FL51_BRAOL</name>
<keyword evidence="1" id="KW-0732">Signal</keyword>
<accession>A0A3P6FL51</accession>
<organism evidence="2">
    <name type="scientific">Brassica oleracea</name>
    <name type="common">Wild cabbage</name>
    <dbReference type="NCBI Taxonomy" id="3712"/>
    <lineage>
        <taxon>Eukaryota</taxon>
        <taxon>Viridiplantae</taxon>
        <taxon>Streptophyta</taxon>
        <taxon>Embryophyta</taxon>
        <taxon>Tracheophyta</taxon>
        <taxon>Spermatophyta</taxon>
        <taxon>Magnoliopsida</taxon>
        <taxon>eudicotyledons</taxon>
        <taxon>Gunneridae</taxon>
        <taxon>Pentapetalae</taxon>
        <taxon>rosids</taxon>
        <taxon>malvids</taxon>
        <taxon>Brassicales</taxon>
        <taxon>Brassicaceae</taxon>
        <taxon>Brassiceae</taxon>
        <taxon>Brassica</taxon>
    </lineage>
</organism>
<evidence type="ECO:0000313" key="2">
    <source>
        <dbReference type="EMBL" id="VDD58807.1"/>
    </source>
</evidence>